<accession>A0A2G1VB61</accession>
<dbReference type="OrthoDB" id="1673646at2"/>
<reference evidence="2 3" key="1">
    <citation type="submission" date="2017-09" db="EMBL/GenBank/DDBJ databases">
        <title>The draft genome sequences of Marinobacter guineae M3B.</title>
        <authorList>
            <person name="Cao J."/>
        </authorList>
    </citation>
    <scope>NUCLEOTIDE SEQUENCE [LARGE SCALE GENOMIC DNA]</scope>
    <source>
        <strain evidence="2 3">M3B</strain>
    </source>
</reference>
<name>A0A2G1VB61_9GAMM</name>
<evidence type="ECO:0000313" key="3">
    <source>
        <dbReference type="Proteomes" id="UP000229044"/>
    </source>
</evidence>
<dbReference type="Proteomes" id="UP000229044">
    <property type="component" value="Unassembled WGS sequence"/>
</dbReference>
<dbReference type="AlphaFoldDB" id="A0A2G1VB61"/>
<evidence type="ECO:0000313" key="2">
    <source>
        <dbReference type="EMBL" id="PHQ24013.1"/>
    </source>
</evidence>
<organism evidence="2 3">
    <name type="scientific">Marinobacter guineae</name>
    <dbReference type="NCBI Taxonomy" id="432303"/>
    <lineage>
        <taxon>Bacteria</taxon>
        <taxon>Pseudomonadati</taxon>
        <taxon>Pseudomonadota</taxon>
        <taxon>Gammaproteobacteria</taxon>
        <taxon>Pseudomonadales</taxon>
        <taxon>Marinobacteraceae</taxon>
        <taxon>Marinobacter</taxon>
    </lineage>
</organism>
<dbReference type="InterPro" id="IPR035919">
    <property type="entry name" value="EAL_sf"/>
</dbReference>
<dbReference type="Pfam" id="PF00563">
    <property type="entry name" value="EAL"/>
    <property type="match status" value="1"/>
</dbReference>
<dbReference type="PANTHER" id="PTHR33121:SF70">
    <property type="entry name" value="SIGNALING PROTEIN YKOW"/>
    <property type="match status" value="1"/>
</dbReference>
<protein>
    <recommendedName>
        <fullName evidence="1">EAL domain-containing protein</fullName>
    </recommendedName>
</protein>
<dbReference type="Gene3D" id="3.20.20.450">
    <property type="entry name" value="EAL domain"/>
    <property type="match status" value="1"/>
</dbReference>
<feature type="domain" description="EAL" evidence="1">
    <location>
        <begin position="1"/>
        <end position="53"/>
    </location>
</feature>
<dbReference type="InterPro" id="IPR050706">
    <property type="entry name" value="Cyclic-di-GMP_PDE-like"/>
</dbReference>
<dbReference type="SUPFAM" id="SSF141868">
    <property type="entry name" value="EAL domain-like"/>
    <property type="match status" value="1"/>
</dbReference>
<comment type="caution">
    <text evidence="2">The sequence shown here is derived from an EMBL/GenBank/DDBJ whole genome shotgun (WGS) entry which is preliminary data.</text>
</comment>
<dbReference type="PROSITE" id="PS50883">
    <property type="entry name" value="EAL"/>
    <property type="match status" value="1"/>
</dbReference>
<dbReference type="EMBL" id="NTFI01000006">
    <property type="protein sequence ID" value="PHQ24013.1"/>
    <property type="molecule type" value="Genomic_DNA"/>
</dbReference>
<dbReference type="InterPro" id="IPR001633">
    <property type="entry name" value="EAL_dom"/>
</dbReference>
<gene>
    <name evidence="2" type="ORF">CLH62_17995</name>
</gene>
<proteinExistence type="predicted"/>
<keyword evidence="3" id="KW-1185">Reference proteome</keyword>
<dbReference type="GO" id="GO:0071111">
    <property type="term" value="F:cyclic-guanylate-specific phosphodiesterase activity"/>
    <property type="evidence" value="ECO:0007669"/>
    <property type="project" value="InterPro"/>
</dbReference>
<evidence type="ECO:0000259" key="1">
    <source>
        <dbReference type="PROSITE" id="PS50883"/>
    </source>
</evidence>
<sequence length="70" mass="7484">MAHKLGIQVIGKGVETAEQIALLKEAGCDFAHGHYFSTPLPMEKFSGLAGQLFENPMRVNCPGSALRGVL</sequence>
<dbReference type="PANTHER" id="PTHR33121">
    <property type="entry name" value="CYCLIC DI-GMP PHOSPHODIESTERASE PDEF"/>
    <property type="match status" value="1"/>
</dbReference>